<sequence length="199" mass="20070">MGQLLLFLVVALTVAAVVFGVTVLVTGRDPGLAPAEPDSQAVALPVTRPLRESDVGVVRFDTGLRGYRMAQVDQAMRRAAYDIGYKSELIGVLEAEVIALRAGRTADADALRQAREQSASAATNEDAAARQVERPGADAGSGAAPVGSAVAGPLPAVTSSPADADGVAPAVAPADDEPADGESADGTGQHGAVVRSEST</sequence>
<evidence type="ECO:0000313" key="3">
    <source>
        <dbReference type="Proteomes" id="UP000198243"/>
    </source>
</evidence>
<feature type="compositionally biased region" description="Low complexity" evidence="1">
    <location>
        <begin position="137"/>
        <end position="173"/>
    </location>
</feature>
<feature type="compositionally biased region" description="Basic and acidic residues" evidence="1">
    <location>
        <begin position="127"/>
        <end position="136"/>
    </location>
</feature>
<protein>
    <submittedName>
        <fullName evidence="2">DivIVA domain-containing protein</fullName>
    </submittedName>
</protein>
<organism evidence="2 3">
    <name type="scientific">Micromonospora coriariae</name>
    <dbReference type="NCBI Taxonomy" id="285665"/>
    <lineage>
        <taxon>Bacteria</taxon>
        <taxon>Bacillati</taxon>
        <taxon>Actinomycetota</taxon>
        <taxon>Actinomycetes</taxon>
        <taxon>Micromonosporales</taxon>
        <taxon>Micromonosporaceae</taxon>
        <taxon>Micromonospora</taxon>
    </lineage>
</organism>
<dbReference type="RefSeq" id="WP_089017882.1">
    <property type="nucleotide sequence ID" value="NZ_LT607412.1"/>
</dbReference>
<keyword evidence="3" id="KW-1185">Reference proteome</keyword>
<feature type="compositionally biased region" description="Acidic residues" evidence="1">
    <location>
        <begin position="174"/>
        <end position="183"/>
    </location>
</feature>
<dbReference type="AlphaFoldDB" id="A0A1C4VCS9"/>
<dbReference type="Proteomes" id="UP000198243">
    <property type="component" value="Chromosome I"/>
</dbReference>
<name>A0A1C4VCS9_9ACTN</name>
<proteinExistence type="predicted"/>
<dbReference type="InterPro" id="IPR019933">
    <property type="entry name" value="DivIVA_domain"/>
</dbReference>
<feature type="region of interest" description="Disordered" evidence="1">
    <location>
        <begin position="115"/>
        <end position="199"/>
    </location>
</feature>
<gene>
    <name evidence="2" type="ORF">GA0070607_1932</name>
</gene>
<evidence type="ECO:0000313" key="2">
    <source>
        <dbReference type="EMBL" id="SCE81752.1"/>
    </source>
</evidence>
<reference evidence="3" key="1">
    <citation type="submission" date="2016-06" db="EMBL/GenBank/DDBJ databases">
        <authorList>
            <person name="Varghese N."/>
            <person name="Submissions Spin"/>
        </authorList>
    </citation>
    <scope>NUCLEOTIDE SEQUENCE [LARGE SCALE GENOMIC DNA]</scope>
    <source>
        <strain evidence="3">DSM 44875</strain>
    </source>
</reference>
<evidence type="ECO:0000256" key="1">
    <source>
        <dbReference type="SAM" id="MobiDB-lite"/>
    </source>
</evidence>
<dbReference type="EMBL" id="LT607412">
    <property type="protein sequence ID" value="SCE81752.1"/>
    <property type="molecule type" value="Genomic_DNA"/>
</dbReference>
<dbReference type="OrthoDB" id="3404379at2"/>
<accession>A0A1C4VCS9</accession>
<dbReference type="NCBIfam" id="TIGR03544">
    <property type="entry name" value="DivI1A_domain"/>
    <property type="match status" value="1"/>
</dbReference>